<gene>
    <name evidence="1" type="ORF">RIF29_27266</name>
</gene>
<sequence length="162" mass="18186">MGILSSKCKIFHATKIFIRVLMVMSECLSMKMKSLKTKCQLRSHNKTHKNPYIKNLVDSIDGDGDYDYDYDYDYGDGELVMVSAVMVEDNGDGGIGGLTQDHDGFGIRANTFLSAVVATDTTRRCMSPQLRVSLLISQFLNLNLVYNIHSLTRNIPIPSQRK</sequence>
<name>A0AAN9HYL1_CROPI</name>
<reference evidence="1 2" key="1">
    <citation type="submission" date="2024-01" db="EMBL/GenBank/DDBJ databases">
        <title>The genomes of 5 underutilized Papilionoideae crops provide insights into root nodulation and disease resistanc.</title>
        <authorList>
            <person name="Yuan L."/>
        </authorList>
    </citation>
    <scope>NUCLEOTIDE SEQUENCE [LARGE SCALE GENOMIC DNA]</scope>
    <source>
        <strain evidence="1">ZHUSHIDOU_FW_LH</strain>
        <tissue evidence="1">Leaf</tissue>
    </source>
</reference>
<dbReference type="Proteomes" id="UP001372338">
    <property type="component" value="Unassembled WGS sequence"/>
</dbReference>
<dbReference type="EMBL" id="JAYWIO010000005">
    <property type="protein sequence ID" value="KAK7260963.1"/>
    <property type="molecule type" value="Genomic_DNA"/>
</dbReference>
<protein>
    <submittedName>
        <fullName evidence="1">Uncharacterized protein</fullName>
    </submittedName>
</protein>
<comment type="caution">
    <text evidence="1">The sequence shown here is derived from an EMBL/GenBank/DDBJ whole genome shotgun (WGS) entry which is preliminary data.</text>
</comment>
<organism evidence="1 2">
    <name type="scientific">Crotalaria pallida</name>
    <name type="common">Smooth rattlebox</name>
    <name type="synonym">Crotalaria striata</name>
    <dbReference type="NCBI Taxonomy" id="3830"/>
    <lineage>
        <taxon>Eukaryota</taxon>
        <taxon>Viridiplantae</taxon>
        <taxon>Streptophyta</taxon>
        <taxon>Embryophyta</taxon>
        <taxon>Tracheophyta</taxon>
        <taxon>Spermatophyta</taxon>
        <taxon>Magnoliopsida</taxon>
        <taxon>eudicotyledons</taxon>
        <taxon>Gunneridae</taxon>
        <taxon>Pentapetalae</taxon>
        <taxon>rosids</taxon>
        <taxon>fabids</taxon>
        <taxon>Fabales</taxon>
        <taxon>Fabaceae</taxon>
        <taxon>Papilionoideae</taxon>
        <taxon>50 kb inversion clade</taxon>
        <taxon>genistoids sensu lato</taxon>
        <taxon>core genistoids</taxon>
        <taxon>Crotalarieae</taxon>
        <taxon>Crotalaria</taxon>
    </lineage>
</organism>
<evidence type="ECO:0000313" key="1">
    <source>
        <dbReference type="EMBL" id="KAK7260963.1"/>
    </source>
</evidence>
<dbReference type="AlphaFoldDB" id="A0AAN9HYL1"/>
<evidence type="ECO:0000313" key="2">
    <source>
        <dbReference type="Proteomes" id="UP001372338"/>
    </source>
</evidence>
<keyword evidence="2" id="KW-1185">Reference proteome</keyword>
<proteinExistence type="predicted"/>
<accession>A0AAN9HYL1</accession>